<proteinExistence type="predicted"/>
<evidence type="ECO:0000256" key="5">
    <source>
        <dbReference type="SAM" id="Phobius"/>
    </source>
</evidence>
<feature type="domain" description="Sodium/calcium exchanger membrane region" evidence="6">
    <location>
        <begin position="210"/>
        <end position="352"/>
    </location>
</feature>
<keyword evidence="3 5" id="KW-1133">Transmembrane helix</keyword>
<accession>A0ABP7TN48</accession>
<keyword evidence="8" id="KW-1185">Reference proteome</keyword>
<feature type="transmembrane region" description="Helical" evidence="5">
    <location>
        <begin position="334"/>
        <end position="353"/>
    </location>
</feature>
<dbReference type="Pfam" id="PF01699">
    <property type="entry name" value="Na_Ca_ex"/>
    <property type="match status" value="2"/>
</dbReference>
<evidence type="ECO:0000256" key="4">
    <source>
        <dbReference type="ARBA" id="ARBA00023136"/>
    </source>
</evidence>
<feature type="transmembrane region" description="Helical" evidence="5">
    <location>
        <begin position="59"/>
        <end position="83"/>
    </location>
</feature>
<feature type="transmembrane region" description="Helical" evidence="5">
    <location>
        <begin position="211"/>
        <end position="229"/>
    </location>
</feature>
<feature type="transmembrane region" description="Helical" evidence="5">
    <location>
        <begin position="235"/>
        <end position="256"/>
    </location>
</feature>
<organism evidence="7 8">
    <name type="scientific">Sphingomonas rosea</name>
    <dbReference type="NCBI Taxonomy" id="335605"/>
    <lineage>
        <taxon>Bacteria</taxon>
        <taxon>Pseudomonadati</taxon>
        <taxon>Pseudomonadota</taxon>
        <taxon>Alphaproteobacteria</taxon>
        <taxon>Sphingomonadales</taxon>
        <taxon>Sphingomonadaceae</taxon>
        <taxon>Sphingomonas</taxon>
    </lineage>
</organism>
<keyword evidence="4 5" id="KW-0472">Membrane</keyword>
<dbReference type="RefSeq" id="WP_344695381.1">
    <property type="nucleotide sequence ID" value="NZ_BAABBR010000001.1"/>
</dbReference>
<gene>
    <name evidence="7" type="ORF">GCM10022281_04740</name>
</gene>
<comment type="subcellular location">
    <subcellularLocation>
        <location evidence="1">Membrane</location>
        <topology evidence="1">Multi-pass membrane protein</topology>
    </subcellularLocation>
</comment>
<evidence type="ECO:0000256" key="1">
    <source>
        <dbReference type="ARBA" id="ARBA00004141"/>
    </source>
</evidence>
<evidence type="ECO:0000313" key="8">
    <source>
        <dbReference type="Proteomes" id="UP001424459"/>
    </source>
</evidence>
<dbReference type="PANTHER" id="PTHR37958:SF1">
    <property type="entry name" value="SODIUM-POTASSIUM_PROTON ANTIPORTER CHAA"/>
    <property type="match status" value="1"/>
</dbReference>
<feature type="transmembrane region" description="Helical" evidence="5">
    <location>
        <begin position="127"/>
        <end position="148"/>
    </location>
</feature>
<reference evidence="8" key="1">
    <citation type="journal article" date="2019" name="Int. J. Syst. Evol. Microbiol.">
        <title>The Global Catalogue of Microorganisms (GCM) 10K type strain sequencing project: providing services to taxonomists for standard genome sequencing and annotation.</title>
        <authorList>
            <consortium name="The Broad Institute Genomics Platform"/>
            <consortium name="The Broad Institute Genome Sequencing Center for Infectious Disease"/>
            <person name="Wu L."/>
            <person name="Ma J."/>
        </authorList>
    </citation>
    <scope>NUCLEOTIDE SEQUENCE [LARGE SCALE GENOMIC DNA]</scope>
    <source>
        <strain evidence="8">JCM 17564</strain>
    </source>
</reference>
<keyword evidence="2 5" id="KW-0812">Transmembrane</keyword>
<dbReference type="EMBL" id="BAABBR010000001">
    <property type="protein sequence ID" value="GAA4028710.1"/>
    <property type="molecule type" value="Genomic_DNA"/>
</dbReference>
<evidence type="ECO:0000256" key="2">
    <source>
        <dbReference type="ARBA" id="ARBA00022692"/>
    </source>
</evidence>
<feature type="domain" description="Sodium/calcium exchanger membrane region" evidence="6">
    <location>
        <begin position="31"/>
        <end position="181"/>
    </location>
</feature>
<sequence length="354" mass="36627">MSSITAKASDFAPLAAIAVVALQFAGMSWWGLSALVLVATVLAAVHHAEVVAERVGEPFGTLILALSVTVIETGLIVSLMLAAPEASTALARDTVIAASMIILNLLLGLCLVAAGRRKSEVRFIRTGANAALSTIAALLVLTLVLPNFTTSAPGPVYNATQLGFVAAGALILYLTFVFAQTVRHRDYFVRPEVATPEDDHGPSRRAAQRSMLLLLVCLVAVVLLAKGLSKPLETTIAAAGLPRSLVGIVIAGIVLLPEGIAAVKAARLGRLQTSLNLALGSALATIGLTIPAVAVVAYFLDLPLALGLQPLGIVLLALTLFVSSLSLARGRVTVLHGAVHLVIFAAYLLVTIIP</sequence>
<protein>
    <submittedName>
        <fullName evidence="7">Ionic transporter y4hA</fullName>
    </submittedName>
</protein>
<evidence type="ECO:0000256" key="3">
    <source>
        <dbReference type="ARBA" id="ARBA00022989"/>
    </source>
</evidence>
<name>A0ABP7TN48_9SPHN</name>
<feature type="transmembrane region" description="Helical" evidence="5">
    <location>
        <begin position="95"/>
        <end position="115"/>
    </location>
</feature>
<feature type="transmembrane region" description="Helical" evidence="5">
    <location>
        <begin position="277"/>
        <end position="300"/>
    </location>
</feature>
<dbReference type="PANTHER" id="PTHR37958">
    <property type="entry name" value="SODIUM-POTASSIUM/PROTON ANTIPORTER CHAA"/>
    <property type="match status" value="1"/>
</dbReference>
<comment type="caution">
    <text evidence="7">The sequence shown here is derived from an EMBL/GenBank/DDBJ whole genome shotgun (WGS) entry which is preliminary data.</text>
</comment>
<dbReference type="InterPro" id="IPR052946">
    <property type="entry name" value="Alkaline_pH_Ca-Antiporter"/>
</dbReference>
<evidence type="ECO:0000313" key="7">
    <source>
        <dbReference type="EMBL" id="GAA4028710.1"/>
    </source>
</evidence>
<feature type="transmembrane region" description="Helical" evidence="5">
    <location>
        <begin position="160"/>
        <end position="179"/>
    </location>
</feature>
<evidence type="ECO:0000259" key="6">
    <source>
        <dbReference type="Pfam" id="PF01699"/>
    </source>
</evidence>
<dbReference type="InterPro" id="IPR004837">
    <property type="entry name" value="NaCa_Exmemb"/>
</dbReference>
<feature type="transmembrane region" description="Helical" evidence="5">
    <location>
        <begin position="306"/>
        <end position="327"/>
    </location>
</feature>
<dbReference type="Proteomes" id="UP001424459">
    <property type="component" value="Unassembled WGS sequence"/>
</dbReference>